<dbReference type="Pfam" id="PF00815">
    <property type="entry name" value="Histidinol_dh"/>
    <property type="match status" value="1"/>
</dbReference>
<feature type="binding site" evidence="5 9">
    <location>
        <position position="414"/>
    </location>
    <ligand>
        <name>substrate</name>
    </ligand>
</feature>
<evidence type="ECO:0000313" key="13">
    <source>
        <dbReference type="Proteomes" id="UP000294678"/>
    </source>
</evidence>
<feature type="active site" description="Proton acceptor" evidence="5 7">
    <location>
        <position position="326"/>
    </location>
</feature>
<feature type="binding site" evidence="5 8">
    <location>
        <position position="128"/>
    </location>
    <ligand>
        <name>NAD(+)</name>
        <dbReference type="ChEBI" id="CHEBI:57540"/>
    </ligand>
</feature>
<evidence type="ECO:0000313" key="12">
    <source>
        <dbReference type="EMBL" id="TDT71459.1"/>
    </source>
</evidence>
<feature type="binding site" evidence="5 10">
    <location>
        <position position="360"/>
    </location>
    <ligand>
        <name>Zn(2+)</name>
        <dbReference type="ChEBI" id="CHEBI:29105"/>
    </ligand>
</feature>
<dbReference type="PANTHER" id="PTHR21256">
    <property type="entry name" value="HISTIDINOL DEHYDROGENASE HDH"/>
    <property type="match status" value="1"/>
</dbReference>
<dbReference type="CDD" id="cd06572">
    <property type="entry name" value="Histidinol_dh"/>
    <property type="match status" value="1"/>
</dbReference>
<evidence type="ECO:0000256" key="6">
    <source>
        <dbReference type="PIRNR" id="PIRNR000099"/>
    </source>
</evidence>
<comment type="similarity">
    <text evidence="1 5 6 11">Belongs to the histidinol dehydrogenase family.</text>
</comment>
<feature type="binding site" evidence="5 8">
    <location>
        <position position="190"/>
    </location>
    <ligand>
        <name>NAD(+)</name>
        <dbReference type="ChEBI" id="CHEBI:57540"/>
    </ligand>
</feature>
<keyword evidence="13" id="KW-1185">Reference proteome</keyword>
<accession>A0AA46I5T3</accession>
<dbReference type="InterPro" id="IPR016161">
    <property type="entry name" value="Ald_DH/histidinol_DH"/>
</dbReference>
<keyword evidence="5" id="KW-0368">Histidine biosynthesis</keyword>
<reference evidence="12 13" key="1">
    <citation type="submission" date="2019-03" db="EMBL/GenBank/DDBJ databases">
        <title>Genomic Encyclopedia of Type Strains, Phase IV (KMG-IV): sequencing the most valuable type-strain genomes for metagenomic binning, comparative biology and taxonomic classification.</title>
        <authorList>
            <person name="Goeker M."/>
        </authorList>
    </citation>
    <scope>NUCLEOTIDE SEQUENCE [LARGE SCALE GENOMIC DNA]</scope>
    <source>
        <strain evidence="12 13">DSM 100055</strain>
    </source>
</reference>
<dbReference type="NCBIfam" id="TIGR00069">
    <property type="entry name" value="hisD"/>
    <property type="match status" value="1"/>
</dbReference>
<feature type="binding site" evidence="5 10">
    <location>
        <position position="258"/>
    </location>
    <ligand>
        <name>Zn(2+)</name>
        <dbReference type="ChEBI" id="CHEBI:29105"/>
    </ligand>
</feature>
<dbReference type="Gene3D" id="1.20.5.1300">
    <property type="match status" value="1"/>
</dbReference>
<evidence type="ECO:0000256" key="8">
    <source>
        <dbReference type="PIRSR" id="PIRSR000099-2"/>
    </source>
</evidence>
<dbReference type="GO" id="GO:0005829">
    <property type="term" value="C:cytosol"/>
    <property type="evidence" value="ECO:0007669"/>
    <property type="project" value="TreeGrafter"/>
</dbReference>
<dbReference type="GO" id="GO:0000105">
    <property type="term" value="P:L-histidine biosynthetic process"/>
    <property type="evidence" value="ECO:0007669"/>
    <property type="project" value="UniProtKB-UniRule"/>
</dbReference>
<dbReference type="PRINTS" id="PR00083">
    <property type="entry name" value="HOLDHDRGNASE"/>
</dbReference>
<comment type="caution">
    <text evidence="12">The sequence shown here is derived from an EMBL/GenBank/DDBJ whole genome shotgun (WGS) entry which is preliminary data.</text>
</comment>
<dbReference type="Gene3D" id="3.40.50.1980">
    <property type="entry name" value="Nitrogenase molybdenum iron protein domain"/>
    <property type="match status" value="2"/>
</dbReference>
<dbReference type="PROSITE" id="PS00611">
    <property type="entry name" value="HISOL_DEHYDROGENASE"/>
    <property type="match status" value="1"/>
</dbReference>
<dbReference type="HAMAP" id="MF_01024">
    <property type="entry name" value="HisD"/>
    <property type="match status" value="1"/>
</dbReference>
<evidence type="ECO:0000256" key="10">
    <source>
        <dbReference type="PIRSR" id="PIRSR000099-4"/>
    </source>
</evidence>
<comment type="function">
    <text evidence="5">Catalyzes the sequential NAD-dependent oxidations of L-histidinol to L-histidinaldehyde and then to L-histidine.</text>
</comment>
<dbReference type="PANTHER" id="PTHR21256:SF2">
    <property type="entry name" value="HISTIDINE BIOSYNTHESIS TRIFUNCTIONAL PROTEIN"/>
    <property type="match status" value="1"/>
</dbReference>
<feature type="binding site" evidence="5 10">
    <location>
        <position position="419"/>
    </location>
    <ligand>
        <name>Zn(2+)</name>
        <dbReference type="ChEBI" id="CHEBI:29105"/>
    </ligand>
</feature>
<keyword evidence="5" id="KW-0028">Amino-acid biosynthesis</keyword>
<feature type="binding site" evidence="5 9">
    <location>
        <position position="419"/>
    </location>
    <ligand>
        <name>substrate</name>
    </ligand>
</feature>
<dbReference type="GO" id="GO:0051287">
    <property type="term" value="F:NAD binding"/>
    <property type="evidence" value="ECO:0007669"/>
    <property type="project" value="InterPro"/>
</dbReference>
<feature type="binding site" evidence="5 10">
    <location>
        <position position="261"/>
    </location>
    <ligand>
        <name>Zn(2+)</name>
        <dbReference type="ChEBI" id="CHEBI:29105"/>
    </ligand>
</feature>
<name>A0AA46I5T3_9FUSO</name>
<evidence type="ECO:0000256" key="7">
    <source>
        <dbReference type="PIRSR" id="PIRSR000099-1"/>
    </source>
</evidence>
<feature type="binding site" evidence="5 9">
    <location>
        <position position="261"/>
    </location>
    <ligand>
        <name>substrate</name>
    </ligand>
</feature>
<dbReference type="Proteomes" id="UP000294678">
    <property type="component" value="Unassembled WGS sequence"/>
</dbReference>
<feature type="binding site" evidence="5 9">
    <location>
        <position position="327"/>
    </location>
    <ligand>
        <name>substrate</name>
    </ligand>
</feature>
<comment type="cofactor">
    <cofactor evidence="5 10">
        <name>Zn(2+)</name>
        <dbReference type="ChEBI" id="CHEBI:29105"/>
    </cofactor>
    <text evidence="5 10">Binds 1 zinc ion per subunit.</text>
</comment>
<evidence type="ECO:0000256" key="9">
    <source>
        <dbReference type="PIRSR" id="PIRSR000099-3"/>
    </source>
</evidence>
<dbReference type="FunFam" id="3.40.50.1980:FF:000026">
    <property type="entry name" value="Histidinol dehydrogenase"/>
    <property type="match status" value="1"/>
</dbReference>
<evidence type="ECO:0000256" key="2">
    <source>
        <dbReference type="ARBA" id="ARBA00022723"/>
    </source>
</evidence>
<comment type="pathway">
    <text evidence="5">Amino-acid biosynthesis; L-histidine biosynthesis; L-histidine from 5-phospho-alpha-D-ribose 1-diphosphate: step 9/9.</text>
</comment>
<dbReference type="FunFam" id="3.40.50.1980:FF:000001">
    <property type="entry name" value="Histidinol dehydrogenase"/>
    <property type="match status" value="1"/>
</dbReference>
<dbReference type="GO" id="GO:0008270">
    <property type="term" value="F:zinc ion binding"/>
    <property type="evidence" value="ECO:0007669"/>
    <property type="project" value="UniProtKB-UniRule"/>
</dbReference>
<feature type="binding site" evidence="5 9">
    <location>
        <position position="258"/>
    </location>
    <ligand>
        <name>substrate</name>
    </ligand>
</feature>
<dbReference type="SUPFAM" id="SSF53720">
    <property type="entry name" value="ALDH-like"/>
    <property type="match status" value="1"/>
</dbReference>
<protein>
    <recommendedName>
        <fullName evidence="5">Histidinol dehydrogenase</fullName>
        <shortName evidence="5">HDH</shortName>
        <ecNumber evidence="5">1.1.1.23</ecNumber>
    </recommendedName>
</protein>
<dbReference type="EC" id="1.1.1.23" evidence="5"/>
<gene>
    <name evidence="5" type="primary">hisD</name>
    <name evidence="12" type="ORF">EV215_0834</name>
</gene>
<evidence type="ECO:0000256" key="1">
    <source>
        <dbReference type="ARBA" id="ARBA00010178"/>
    </source>
</evidence>
<organism evidence="12 13">
    <name type="scientific">Hypnocyclicus thermotrophus</name>
    <dbReference type="NCBI Taxonomy" id="1627895"/>
    <lineage>
        <taxon>Bacteria</taxon>
        <taxon>Fusobacteriati</taxon>
        <taxon>Fusobacteriota</taxon>
        <taxon>Fusobacteriia</taxon>
        <taxon>Fusobacteriales</taxon>
        <taxon>Fusobacteriaceae</taxon>
        <taxon>Hypnocyclicus</taxon>
    </lineage>
</organism>
<dbReference type="PIRSF" id="PIRSF000099">
    <property type="entry name" value="Histidinol_dh"/>
    <property type="match status" value="1"/>
</dbReference>
<evidence type="ECO:0000256" key="4">
    <source>
        <dbReference type="ARBA" id="ARBA00023002"/>
    </source>
</evidence>
<feature type="binding site" evidence="5 8">
    <location>
        <position position="213"/>
    </location>
    <ligand>
        <name>NAD(+)</name>
        <dbReference type="ChEBI" id="CHEBI:57540"/>
    </ligand>
</feature>
<feature type="binding site" evidence="5 9">
    <location>
        <position position="236"/>
    </location>
    <ligand>
        <name>substrate</name>
    </ligand>
</feature>
<dbReference type="InterPro" id="IPR022695">
    <property type="entry name" value="Histidinol_DH_monofunct"/>
</dbReference>
<dbReference type="RefSeq" id="WP_134112727.1">
    <property type="nucleotide sequence ID" value="NZ_SOBG01000003.1"/>
</dbReference>
<keyword evidence="5 8" id="KW-0520">NAD</keyword>
<dbReference type="InterPro" id="IPR001692">
    <property type="entry name" value="Histidinol_DH_CS"/>
</dbReference>
<evidence type="ECO:0000256" key="11">
    <source>
        <dbReference type="RuleBase" id="RU004175"/>
    </source>
</evidence>
<feature type="binding site" evidence="5 9">
    <location>
        <position position="360"/>
    </location>
    <ligand>
        <name>substrate</name>
    </ligand>
</feature>
<keyword evidence="2 5" id="KW-0479">Metal-binding</keyword>
<comment type="catalytic activity">
    <reaction evidence="5">
        <text>L-histidinol + 2 NAD(+) + H2O = L-histidine + 2 NADH + 3 H(+)</text>
        <dbReference type="Rhea" id="RHEA:20641"/>
        <dbReference type="ChEBI" id="CHEBI:15377"/>
        <dbReference type="ChEBI" id="CHEBI:15378"/>
        <dbReference type="ChEBI" id="CHEBI:57540"/>
        <dbReference type="ChEBI" id="CHEBI:57595"/>
        <dbReference type="ChEBI" id="CHEBI:57699"/>
        <dbReference type="ChEBI" id="CHEBI:57945"/>
        <dbReference type="EC" id="1.1.1.23"/>
    </reaction>
</comment>
<evidence type="ECO:0000256" key="3">
    <source>
        <dbReference type="ARBA" id="ARBA00022833"/>
    </source>
</evidence>
<keyword evidence="3 5" id="KW-0862">Zinc</keyword>
<dbReference type="EMBL" id="SOBG01000003">
    <property type="protein sequence ID" value="TDT71459.1"/>
    <property type="molecule type" value="Genomic_DNA"/>
</dbReference>
<dbReference type="AlphaFoldDB" id="A0AA46I5T3"/>
<keyword evidence="4 5" id="KW-0560">Oxidoreductase</keyword>
<feature type="active site" description="Proton acceptor" evidence="5 7">
    <location>
        <position position="327"/>
    </location>
</feature>
<dbReference type="InterPro" id="IPR012131">
    <property type="entry name" value="Hstdl_DH"/>
</dbReference>
<sequence length="430" mass="47396">MIKIVSYKDNKFILDEILNNTTQFEYDEVNKAVIEILKNIKENGDKAVLEYNEKFDGVKLNSLQVTKQEIDEAYFDNISLELRNSLELAHKKIKEFHEKQKRNSFIDTNTPNKIVGQLINPIEKVGIYVPGGTASYPSTVLMNAVPAKIAGCKEIIMVTPPGKNGKVPANILAAAKIAGIDKIFKVGGAQAIGALSFGTETIPNVYKIVGPGNIYVAMAKKMVYGQIDIDMIAGPSEVLIIADKTANYRYLAADLLSQAEHDKFATSILVTTSEELAKKVQKEIEIQLNQLPRKEIAETSINNQGRIIIVNDIKDACYIANKIAPEHLELAVKNPFEILGYIKNAGAIFMGEYSPEPLGDYMAGPNHTLPTSGTAKFSSPLGVDDFIKKSSIIYYDKNALKELKNDIINIATSEGLDAHANSIKIRFEDK</sequence>
<evidence type="ECO:0000256" key="5">
    <source>
        <dbReference type="HAMAP-Rule" id="MF_01024"/>
    </source>
</evidence>
<dbReference type="GO" id="GO:0004399">
    <property type="term" value="F:histidinol dehydrogenase activity"/>
    <property type="evidence" value="ECO:0007669"/>
    <property type="project" value="UniProtKB-UniRule"/>
</dbReference>
<proteinExistence type="inferred from homology"/>